<dbReference type="EMBL" id="PDUG01000006">
    <property type="protein sequence ID" value="PIC15695.1"/>
    <property type="molecule type" value="Genomic_DNA"/>
</dbReference>
<keyword evidence="2 8" id="KW-0479">Metal-binding</keyword>
<evidence type="ECO:0000313" key="11">
    <source>
        <dbReference type="Proteomes" id="UP000230233"/>
    </source>
</evidence>
<dbReference type="GO" id="GO:0046872">
    <property type="term" value="F:metal ion binding"/>
    <property type="evidence" value="ECO:0007669"/>
    <property type="project" value="UniProtKB-KW"/>
</dbReference>
<keyword evidence="1" id="KW-0488">Methylation</keyword>
<evidence type="ECO:0000313" key="10">
    <source>
        <dbReference type="EMBL" id="PIC15695.1"/>
    </source>
</evidence>
<dbReference type="SUPFAM" id="SSF57716">
    <property type="entry name" value="Glucocorticoid receptor-like (DNA-binding domain)"/>
    <property type="match status" value="2"/>
</dbReference>
<reference evidence="11" key="1">
    <citation type="submission" date="2017-10" db="EMBL/GenBank/DDBJ databases">
        <title>Rapid genome shrinkage in a self-fertile nematode reveals novel sperm competition proteins.</title>
        <authorList>
            <person name="Yin D."/>
            <person name="Schwarz E.M."/>
            <person name="Thomas C.G."/>
            <person name="Felde R.L."/>
            <person name="Korf I.F."/>
            <person name="Cutter A.D."/>
            <person name="Schartner C.M."/>
            <person name="Ralston E.J."/>
            <person name="Meyer B.J."/>
            <person name="Haag E.S."/>
        </authorList>
    </citation>
    <scope>NUCLEOTIDE SEQUENCE [LARGE SCALE GENOMIC DNA]</scope>
    <source>
        <strain evidence="11">JU1422</strain>
    </source>
</reference>
<dbReference type="Gene3D" id="2.10.110.10">
    <property type="entry name" value="Cysteine Rich Protein"/>
    <property type="match status" value="1"/>
</dbReference>
<evidence type="ECO:0000256" key="5">
    <source>
        <dbReference type="ARBA" id="ARBA00023038"/>
    </source>
</evidence>
<gene>
    <name evidence="10" type="primary">Cnig_chr_X.g22567</name>
    <name evidence="10" type="ORF">B9Z55_022567</name>
</gene>
<dbReference type="Proteomes" id="UP000230233">
    <property type="component" value="Chromosome X"/>
</dbReference>
<evidence type="ECO:0000256" key="7">
    <source>
        <dbReference type="ARBA" id="ARBA00072537"/>
    </source>
</evidence>
<dbReference type="PANTHER" id="PTHR46074">
    <property type="entry name" value="CYSTEINE-RICH PROTEIN CRIP FAMILY MEMBER"/>
    <property type="match status" value="1"/>
</dbReference>
<evidence type="ECO:0000256" key="1">
    <source>
        <dbReference type="ARBA" id="ARBA00022481"/>
    </source>
</evidence>
<keyword evidence="5 8" id="KW-0440">LIM domain</keyword>
<dbReference type="PROSITE" id="PS50023">
    <property type="entry name" value="LIM_DOMAIN_2"/>
    <property type="match status" value="1"/>
</dbReference>
<accession>A0A2G5SKR5</accession>
<evidence type="ECO:0000256" key="2">
    <source>
        <dbReference type="ARBA" id="ARBA00022723"/>
    </source>
</evidence>
<name>A0A2G5SKR5_9PELO</name>
<organism evidence="10 11">
    <name type="scientific">Caenorhabditis nigoni</name>
    <dbReference type="NCBI Taxonomy" id="1611254"/>
    <lineage>
        <taxon>Eukaryota</taxon>
        <taxon>Metazoa</taxon>
        <taxon>Ecdysozoa</taxon>
        <taxon>Nematoda</taxon>
        <taxon>Chromadorea</taxon>
        <taxon>Rhabditida</taxon>
        <taxon>Rhabditina</taxon>
        <taxon>Rhabditomorpha</taxon>
        <taxon>Rhabditoidea</taxon>
        <taxon>Rhabditidae</taxon>
        <taxon>Peloderinae</taxon>
        <taxon>Caenorhabditis</taxon>
    </lineage>
</organism>
<dbReference type="AlphaFoldDB" id="A0A2G5SKR5"/>
<comment type="caution">
    <text evidence="10">The sequence shown here is derived from an EMBL/GenBank/DDBJ whole genome shotgun (WGS) entry which is preliminary data.</text>
</comment>
<dbReference type="FunFam" id="2.10.110.10:FF:000054">
    <property type="entry name" value="Cysteine-rich protein 1"/>
    <property type="match status" value="1"/>
</dbReference>
<proteinExistence type="predicted"/>
<dbReference type="SMART" id="SM00132">
    <property type="entry name" value="LIM"/>
    <property type="match status" value="1"/>
</dbReference>
<dbReference type="InterPro" id="IPR001781">
    <property type="entry name" value="Znf_LIM"/>
</dbReference>
<dbReference type="CDD" id="cd09401">
    <property type="entry name" value="LIM_TLP_like"/>
    <property type="match status" value="1"/>
</dbReference>
<feature type="domain" description="LIM zinc-binding" evidence="9">
    <location>
        <begin position="3"/>
        <end position="65"/>
    </location>
</feature>
<evidence type="ECO:0000256" key="8">
    <source>
        <dbReference type="PROSITE-ProRule" id="PRU00125"/>
    </source>
</evidence>
<keyword evidence="3 8" id="KW-0862">Zinc</keyword>
<comment type="function">
    <text evidence="6">Seems to have a role in zinc absorption and may function as an intracellular zinc transport protein.</text>
</comment>
<dbReference type="OrthoDB" id="25654at2759"/>
<dbReference type="STRING" id="1611254.A0A2G5SKR5"/>
<keyword evidence="4" id="KW-0007">Acetylation</keyword>
<keyword evidence="11" id="KW-1185">Reference proteome</keyword>
<evidence type="ECO:0000256" key="6">
    <source>
        <dbReference type="ARBA" id="ARBA00055254"/>
    </source>
</evidence>
<evidence type="ECO:0000259" key="9">
    <source>
        <dbReference type="PROSITE" id="PS50023"/>
    </source>
</evidence>
<protein>
    <recommendedName>
        <fullName evidence="7">Cysteine-rich protein 1</fullName>
    </recommendedName>
</protein>
<evidence type="ECO:0000256" key="3">
    <source>
        <dbReference type="ARBA" id="ARBA00022833"/>
    </source>
</evidence>
<sequence>MSSYCPACGKLVYFAEKIFALGADWHKSCFKCTNKECKKVLTLGKQVDKNQKPYCAHCYDVYFGRTQYKQNFVKVHNFEAEDTEED</sequence>
<dbReference type="PANTHER" id="PTHR46074:SF5">
    <property type="entry name" value="LIM DOMAIN-CONTAINING PROTEIN C"/>
    <property type="match status" value="1"/>
</dbReference>
<dbReference type="Pfam" id="PF00412">
    <property type="entry name" value="LIM"/>
    <property type="match status" value="1"/>
</dbReference>
<evidence type="ECO:0000256" key="4">
    <source>
        <dbReference type="ARBA" id="ARBA00022990"/>
    </source>
</evidence>